<evidence type="ECO:0000256" key="2">
    <source>
        <dbReference type="PROSITE-ProRule" id="PRU00284"/>
    </source>
</evidence>
<sequence>MKNILFLGIVLSIVACINSLFYAEFISLGFFLVLFCLFIYGLFILKKEEQFSDKILHLSRELKNGNFDSRIVYIKCANKKLKEIADNLNNTIDGLEAYLREINTSIACSQKGEYFRRAIPEGLKGIFVHNINFINKALDDIEKTGKSVFKNALSRELMDLSLNSQNKNLNDLSSALNKIIKLMREVFGDIRIISNTAQKNGLEVGNLQDSISSMMQVADESKNAVNTFASNAQSINAIVEVIRDIADQTNLLALNAAIEAARAGEHGRGFAVVADEVRQLAEKTQKATGEITLAIQVMNQEIASIQENSEKVFDIANSSDSKVADFSEAFKELEDKSSHLGKEFVNFASDLTLSAMKIDHILYKSDVYLTLNGSQENLQNLDPISTLCKDEDAKSIFCPLISQNEMEIKSEKIQSAASKAIKIAKKDNISKEDYDSIINDIRELENESRVVMNKLEA</sequence>
<dbReference type="PANTHER" id="PTHR32089">
    <property type="entry name" value="METHYL-ACCEPTING CHEMOTAXIS PROTEIN MCPB"/>
    <property type="match status" value="1"/>
</dbReference>
<dbReference type="AlphaFoldDB" id="A0A7U7W5V5"/>
<dbReference type="RefSeq" id="WP_133318780.1">
    <property type="nucleotide sequence ID" value="NZ_CP176434.1"/>
</dbReference>
<evidence type="ECO:0000256" key="1">
    <source>
        <dbReference type="ARBA" id="ARBA00023224"/>
    </source>
</evidence>
<comment type="caution">
    <text evidence="5">The sequence shown here is derived from an EMBL/GenBank/DDBJ whole genome shotgun (WGS) entry which is preliminary data.</text>
</comment>
<dbReference type="Gene3D" id="1.10.287.950">
    <property type="entry name" value="Methyl-accepting chemotaxis protein"/>
    <property type="match status" value="1"/>
</dbReference>
<dbReference type="GO" id="GO:0007165">
    <property type="term" value="P:signal transduction"/>
    <property type="evidence" value="ECO:0007669"/>
    <property type="project" value="UniProtKB-KW"/>
</dbReference>
<dbReference type="EMBL" id="AABOWU010000005">
    <property type="protein sequence ID" value="EAI3914057.1"/>
    <property type="molecule type" value="Genomic_DNA"/>
</dbReference>
<keyword evidence="3" id="KW-1133">Transmembrane helix</keyword>
<dbReference type="OrthoDB" id="1808874at2"/>
<protein>
    <recommendedName>
        <fullName evidence="4">Methyl-accepting transducer domain-containing protein</fullName>
    </recommendedName>
</protein>
<dbReference type="PROSITE" id="PS50111">
    <property type="entry name" value="CHEMOTAXIS_TRANSDUC_2"/>
    <property type="match status" value="1"/>
</dbReference>
<dbReference type="InterPro" id="IPR004089">
    <property type="entry name" value="MCPsignal_dom"/>
</dbReference>
<dbReference type="Proteomes" id="UP000559808">
    <property type="component" value="Unassembled WGS sequence"/>
</dbReference>
<evidence type="ECO:0000313" key="5">
    <source>
        <dbReference type="EMBL" id="EAI3914057.1"/>
    </source>
</evidence>
<dbReference type="SMART" id="SM00283">
    <property type="entry name" value="MA"/>
    <property type="match status" value="1"/>
</dbReference>
<reference evidence="5 6" key="1">
    <citation type="submission" date="2018-05" db="EMBL/GenBank/DDBJ databases">
        <authorList>
            <consortium name="PulseNet: The National Subtyping Network for Foodborne Disease Surveillance"/>
            <person name="Tarr C.L."/>
            <person name="Trees E."/>
            <person name="Katz L.S."/>
            <person name="Carleton-Romer H.A."/>
            <person name="Stroika S."/>
            <person name="Kucerova Z."/>
            <person name="Roache K.F."/>
            <person name="Sabol A.L."/>
            <person name="Besser J."/>
            <person name="Gerner-Smidt P."/>
        </authorList>
    </citation>
    <scope>NUCLEOTIDE SEQUENCE [LARGE SCALE GENOMIC DNA]</scope>
    <source>
        <strain evidence="5 6">D6489</strain>
    </source>
</reference>
<gene>
    <name evidence="5" type="ORF">YZ34_03375</name>
</gene>
<evidence type="ECO:0000256" key="3">
    <source>
        <dbReference type="SAM" id="Phobius"/>
    </source>
</evidence>
<name>A0A7U7W5V5_CAMLA</name>
<keyword evidence="3" id="KW-0812">Transmembrane</keyword>
<evidence type="ECO:0000313" key="6">
    <source>
        <dbReference type="Proteomes" id="UP000559808"/>
    </source>
</evidence>
<dbReference type="PROSITE" id="PS51257">
    <property type="entry name" value="PROKAR_LIPOPROTEIN"/>
    <property type="match status" value="1"/>
</dbReference>
<keyword evidence="1 2" id="KW-0807">Transducer</keyword>
<dbReference type="Pfam" id="PF00015">
    <property type="entry name" value="MCPsignal"/>
    <property type="match status" value="1"/>
</dbReference>
<evidence type="ECO:0000259" key="4">
    <source>
        <dbReference type="PROSITE" id="PS50111"/>
    </source>
</evidence>
<feature type="transmembrane region" description="Helical" evidence="3">
    <location>
        <begin position="25"/>
        <end position="45"/>
    </location>
</feature>
<dbReference type="SUPFAM" id="SSF58104">
    <property type="entry name" value="Methyl-accepting chemotaxis protein (MCP) signaling domain"/>
    <property type="match status" value="1"/>
</dbReference>
<proteinExistence type="predicted"/>
<accession>A0A7U7W5V5</accession>
<dbReference type="PANTHER" id="PTHR32089:SF112">
    <property type="entry name" value="LYSOZYME-LIKE PROTEIN-RELATED"/>
    <property type="match status" value="1"/>
</dbReference>
<organism evidence="5 6">
    <name type="scientific">Campylobacter lari</name>
    <dbReference type="NCBI Taxonomy" id="201"/>
    <lineage>
        <taxon>Bacteria</taxon>
        <taxon>Pseudomonadati</taxon>
        <taxon>Campylobacterota</taxon>
        <taxon>Epsilonproteobacteria</taxon>
        <taxon>Campylobacterales</taxon>
        <taxon>Campylobacteraceae</taxon>
        <taxon>Campylobacter</taxon>
    </lineage>
</organism>
<keyword evidence="3" id="KW-0472">Membrane</keyword>
<dbReference type="GO" id="GO:0016020">
    <property type="term" value="C:membrane"/>
    <property type="evidence" value="ECO:0007669"/>
    <property type="project" value="InterPro"/>
</dbReference>
<feature type="domain" description="Methyl-accepting transducer" evidence="4">
    <location>
        <begin position="163"/>
        <end position="340"/>
    </location>
</feature>